<keyword evidence="8" id="KW-1185">Reference proteome</keyword>
<dbReference type="PANTHER" id="PTHR10751">
    <property type="entry name" value="GUANYLATE BINDING PROTEIN"/>
    <property type="match status" value="1"/>
</dbReference>
<keyword evidence="2" id="KW-0378">Hydrolase</keyword>
<sequence length="754" mass="88100">MSAGNRFSREIEFREGAPIQLLQYVEDNSKDGFGKISINPAALNILRTIREPLAIISVVGSYRRGKSWFANVLHGRHDGFDLGAKVEGCTRGIYMWSPPFTLEGKQLDGKIIQKRVIVLDNEGNDDPNQDQNWATKLFILCLALSSTFIYNINGIVGRDDIGKLYLMTDLSKFIQEPEEGDFLPRLVILLRDFTLENPESFKGYFLEKLNKVSPEAAKGIKKFFYDFDVYGLPHPGCKRKMLQHMEDADTEELEEEFVDEVENAVKSIYSQLPLKYIGSSTMKGSAFVKFLNDIVERMNKSETSSLLSIPSEYESIIQFVAQEAIKEAVGIYQKQMNHTLNEKVKLPILWDEFTEIHNNCISEANKIFFEKIIGSPTQIENFVEVLSETISKSKEEFTKKNSDELTTYNENIANDNWERYVKIGLNQETLFESNDEFQKALKAFESAYEKSMMKSPEAAKVIASYMQNQYSDAIDYMTQLGRMNAELAKAMKAKEEAETLQLEALAREEEFRREIEAQKHEREESERNFKMKMEELQANIDQQNKSHEEMKERLIKERDIAEEKYNQKLEQLHNEMLEQQKLNEENKEKLLAQQQAKFEQIQREAEETNRKRTEELKEQLRQNKEQAIEKQNELFQKQVSEQEENRKITDELKEQLRQNKEQAIEKQNEFLQRQVSEQEANRVRTEELRERLRQSKDQAIEKQNELFQRQLSEQIAANERQHSQMLEQMRRDNESLRSAINNSNRDRGSRCVIS</sequence>
<dbReference type="SUPFAM" id="SSF52540">
    <property type="entry name" value="P-loop containing nucleoside triphosphate hydrolases"/>
    <property type="match status" value="1"/>
</dbReference>
<dbReference type="InterPro" id="IPR003191">
    <property type="entry name" value="Guanylate-bd/ATL_C"/>
</dbReference>
<keyword evidence="3" id="KW-0342">GTP-binding</keyword>
<evidence type="ECO:0000313" key="8">
    <source>
        <dbReference type="Proteomes" id="UP000022910"/>
    </source>
</evidence>
<dbReference type="Gene3D" id="1.20.1000.10">
    <property type="entry name" value="Guanylate-binding protein, C-terminal domain"/>
    <property type="match status" value="1"/>
</dbReference>
<dbReference type="Proteomes" id="UP000022910">
    <property type="component" value="Unassembled WGS sequence"/>
</dbReference>
<evidence type="ECO:0000256" key="2">
    <source>
        <dbReference type="ARBA" id="ARBA00022801"/>
    </source>
</evidence>
<dbReference type="OrthoDB" id="2135133at2759"/>
<feature type="region of interest" description="Disordered" evidence="5">
    <location>
        <begin position="720"/>
        <end position="754"/>
    </location>
</feature>
<dbReference type="GO" id="GO:0003924">
    <property type="term" value="F:GTPase activity"/>
    <property type="evidence" value="ECO:0007669"/>
    <property type="project" value="InterPro"/>
</dbReference>
<dbReference type="Pfam" id="PF02841">
    <property type="entry name" value="GBP_C"/>
    <property type="match status" value="1"/>
</dbReference>
<dbReference type="Gene3D" id="3.40.50.300">
    <property type="entry name" value="P-loop containing nucleotide triphosphate hydrolases"/>
    <property type="match status" value="1"/>
</dbReference>
<name>A0A015L5N1_RHIIW</name>
<dbReference type="AlphaFoldDB" id="A0A015L5N1"/>
<dbReference type="Pfam" id="PF02263">
    <property type="entry name" value="GBP"/>
    <property type="match status" value="1"/>
</dbReference>
<dbReference type="InterPro" id="IPR027417">
    <property type="entry name" value="P-loop_NTPase"/>
</dbReference>
<dbReference type="PROSITE" id="PS51715">
    <property type="entry name" value="G_GB1_RHD3"/>
    <property type="match status" value="1"/>
</dbReference>
<evidence type="ECO:0000259" key="6">
    <source>
        <dbReference type="PROSITE" id="PS51715"/>
    </source>
</evidence>
<accession>A0A015L5N1</accession>
<feature type="region of interest" description="Disordered" evidence="5">
    <location>
        <begin position="602"/>
        <end position="621"/>
    </location>
</feature>
<dbReference type="InterPro" id="IPR030386">
    <property type="entry name" value="G_GB1_RHD3_dom"/>
</dbReference>
<keyword evidence="1" id="KW-0547">Nucleotide-binding</keyword>
<comment type="similarity">
    <text evidence="4">Belongs to the TRAFAC class dynamin-like GTPase superfamily. GB1/RHD3 GTPase family.</text>
</comment>
<dbReference type="InterPro" id="IPR036543">
    <property type="entry name" value="Guanylate-bd_C_sf"/>
</dbReference>
<dbReference type="GO" id="GO:0005525">
    <property type="term" value="F:GTP binding"/>
    <property type="evidence" value="ECO:0007669"/>
    <property type="project" value="UniProtKB-KW"/>
</dbReference>
<feature type="compositionally biased region" description="Basic and acidic residues" evidence="5">
    <location>
        <begin position="744"/>
        <end position="754"/>
    </location>
</feature>
<evidence type="ECO:0000313" key="7">
    <source>
        <dbReference type="EMBL" id="EXX74989.1"/>
    </source>
</evidence>
<evidence type="ECO:0000256" key="4">
    <source>
        <dbReference type="PROSITE-ProRule" id="PRU01052"/>
    </source>
</evidence>
<evidence type="ECO:0000256" key="5">
    <source>
        <dbReference type="SAM" id="MobiDB-lite"/>
    </source>
</evidence>
<comment type="caution">
    <text evidence="7">The sequence shown here is derived from an EMBL/GenBank/DDBJ whole genome shotgun (WGS) entry which is preliminary data.</text>
</comment>
<dbReference type="EMBL" id="JEMT01012642">
    <property type="protein sequence ID" value="EXX74989.1"/>
    <property type="molecule type" value="Genomic_DNA"/>
</dbReference>
<dbReference type="HOGENOM" id="CLU_027012_0_0_1"/>
<evidence type="ECO:0000256" key="1">
    <source>
        <dbReference type="ARBA" id="ARBA00022741"/>
    </source>
</evidence>
<dbReference type="OMA" id="IMMLEHT"/>
<gene>
    <name evidence="7" type="ORF">RirG_045920</name>
</gene>
<organism evidence="7 8">
    <name type="scientific">Rhizophagus irregularis (strain DAOM 197198w)</name>
    <name type="common">Glomus intraradices</name>
    <dbReference type="NCBI Taxonomy" id="1432141"/>
    <lineage>
        <taxon>Eukaryota</taxon>
        <taxon>Fungi</taxon>
        <taxon>Fungi incertae sedis</taxon>
        <taxon>Mucoromycota</taxon>
        <taxon>Glomeromycotina</taxon>
        <taxon>Glomeromycetes</taxon>
        <taxon>Glomerales</taxon>
        <taxon>Glomeraceae</taxon>
        <taxon>Rhizophagus</taxon>
    </lineage>
</organism>
<reference evidence="7 8" key="1">
    <citation type="submission" date="2014-02" db="EMBL/GenBank/DDBJ databases">
        <title>Single nucleus genome sequencing reveals high similarity among nuclei of an endomycorrhizal fungus.</title>
        <authorList>
            <person name="Lin K."/>
            <person name="Geurts R."/>
            <person name="Zhang Z."/>
            <person name="Limpens E."/>
            <person name="Saunders D.G."/>
            <person name="Mu D."/>
            <person name="Pang E."/>
            <person name="Cao H."/>
            <person name="Cha H."/>
            <person name="Lin T."/>
            <person name="Zhou Q."/>
            <person name="Shang Y."/>
            <person name="Li Y."/>
            <person name="Ivanov S."/>
            <person name="Sharma T."/>
            <person name="Velzen R.V."/>
            <person name="Ruijter N.D."/>
            <person name="Aanen D.K."/>
            <person name="Win J."/>
            <person name="Kamoun S."/>
            <person name="Bisseling T."/>
            <person name="Huang S."/>
        </authorList>
    </citation>
    <scope>NUCLEOTIDE SEQUENCE [LARGE SCALE GENOMIC DNA]</scope>
    <source>
        <strain evidence="8">DAOM197198w</strain>
    </source>
</reference>
<protein>
    <recommendedName>
        <fullName evidence="6">GB1/RHD3-type G domain-containing protein</fullName>
    </recommendedName>
</protein>
<evidence type="ECO:0000256" key="3">
    <source>
        <dbReference type="ARBA" id="ARBA00023134"/>
    </source>
</evidence>
<dbReference type="SUPFAM" id="SSF48340">
    <property type="entry name" value="Interferon-induced guanylate-binding protein 1 (GBP1), C-terminal domain"/>
    <property type="match status" value="1"/>
</dbReference>
<proteinExistence type="inferred from homology"/>
<feature type="domain" description="GB1/RHD3-type G" evidence="6">
    <location>
        <begin position="50"/>
        <end position="273"/>
    </location>
</feature>
<dbReference type="InterPro" id="IPR015894">
    <property type="entry name" value="Guanylate-bd_N"/>
</dbReference>